<proteinExistence type="predicted"/>
<keyword evidence="1" id="KW-1133">Transmembrane helix</keyword>
<protein>
    <submittedName>
        <fullName evidence="2">Hemerythrin family protein</fullName>
    </submittedName>
</protein>
<dbReference type="EMBL" id="DRLF01000166">
    <property type="protein sequence ID" value="HEC06090.1"/>
    <property type="molecule type" value="Genomic_DNA"/>
</dbReference>
<gene>
    <name evidence="2" type="ORF">ENJ12_04530</name>
</gene>
<dbReference type="Proteomes" id="UP000886339">
    <property type="component" value="Unassembled WGS sequence"/>
</dbReference>
<comment type="caution">
    <text evidence="2">The sequence shown here is derived from an EMBL/GenBank/DDBJ whole genome shotgun (WGS) entry which is preliminary data.</text>
</comment>
<dbReference type="AlphaFoldDB" id="A0A831RVU9"/>
<accession>A0A831RVU9</accession>
<sequence>MSKQNLTQKISVVFAFIFYIAAVVSVSAVAYFYIQHGGNHPAVAAWSAAIVFFVGGGVVLHVMGKADIPDFRIK</sequence>
<name>A0A831RVU9_9GAMM</name>
<evidence type="ECO:0000256" key="1">
    <source>
        <dbReference type="SAM" id="Phobius"/>
    </source>
</evidence>
<feature type="transmembrane region" description="Helical" evidence="1">
    <location>
        <begin position="46"/>
        <end position="64"/>
    </location>
</feature>
<feature type="transmembrane region" description="Helical" evidence="1">
    <location>
        <begin position="12"/>
        <end position="34"/>
    </location>
</feature>
<evidence type="ECO:0000313" key="2">
    <source>
        <dbReference type="EMBL" id="HEC06090.1"/>
    </source>
</evidence>
<reference evidence="2" key="1">
    <citation type="journal article" date="2020" name="mSystems">
        <title>Genome- and Community-Level Interaction Insights into Carbon Utilization and Element Cycling Functions of Hydrothermarchaeota in Hydrothermal Sediment.</title>
        <authorList>
            <person name="Zhou Z."/>
            <person name="Liu Y."/>
            <person name="Xu W."/>
            <person name="Pan J."/>
            <person name="Luo Z.H."/>
            <person name="Li M."/>
        </authorList>
    </citation>
    <scope>NUCLEOTIDE SEQUENCE [LARGE SCALE GENOMIC DNA]</scope>
    <source>
        <strain evidence="2">HyVt-458</strain>
    </source>
</reference>
<keyword evidence="1" id="KW-0812">Transmembrane</keyword>
<keyword evidence="1" id="KW-0472">Membrane</keyword>
<organism evidence="2">
    <name type="scientific">Thiolapillus brandeum</name>
    <dbReference type="NCBI Taxonomy" id="1076588"/>
    <lineage>
        <taxon>Bacteria</taxon>
        <taxon>Pseudomonadati</taxon>
        <taxon>Pseudomonadota</taxon>
        <taxon>Gammaproteobacteria</taxon>
        <taxon>Chromatiales</taxon>
        <taxon>Sedimenticolaceae</taxon>
        <taxon>Thiolapillus</taxon>
    </lineage>
</organism>